<dbReference type="KEGG" id="bdi:100832440"/>
<keyword evidence="5" id="KW-0460">Magnesium</keyword>
<evidence type="ECO:0000313" key="9">
    <source>
        <dbReference type="EnsemblPlants" id="PNT72137"/>
    </source>
</evidence>
<evidence type="ECO:0000256" key="2">
    <source>
        <dbReference type="ARBA" id="ARBA00022723"/>
    </source>
</evidence>
<gene>
    <name evidence="9" type="primary">LOC100832440</name>
    <name evidence="8" type="ORF">BRADI_2g40022v3</name>
</gene>
<dbReference type="PANTHER" id="PTHR30231:SF26">
    <property type="entry name" value="PROTEIN NEN4"/>
    <property type="match status" value="1"/>
</dbReference>
<reference evidence="8" key="2">
    <citation type="submission" date="2017-06" db="EMBL/GenBank/DDBJ databases">
        <title>WGS assembly of Brachypodium distachyon.</title>
        <authorList>
            <consortium name="The International Brachypodium Initiative"/>
            <person name="Lucas S."/>
            <person name="Harmon-Smith M."/>
            <person name="Lail K."/>
            <person name="Tice H."/>
            <person name="Grimwood J."/>
            <person name="Bruce D."/>
            <person name="Barry K."/>
            <person name="Shu S."/>
            <person name="Lindquist E."/>
            <person name="Wang M."/>
            <person name="Pitluck S."/>
            <person name="Vogel J.P."/>
            <person name="Garvin D.F."/>
            <person name="Mockler T.C."/>
            <person name="Schmutz J."/>
            <person name="Rokhsar D."/>
            <person name="Bevan M.W."/>
        </authorList>
    </citation>
    <scope>NUCLEOTIDE SEQUENCE</scope>
    <source>
        <strain evidence="8">Bd21</strain>
    </source>
</reference>
<reference evidence="8 9" key="1">
    <citation type="journal article" date="2010" name="Nature">
        <title>Genome sequencing and analysis of the model grass Brachypodium distachyon.</title>
        <authorList>
            <consortium name="International Brachypodium Initiative"/>
        </authorList>
    </citation>
    <scope>NUCLEOTIDE SEQUENCE [LARGE SCALE GENOMIC DNA]</scope>
    <source>
        <strain evidence="8 9">Bd21</strain>
    </source>
</reference>
<keyword evidence="10" id="KW-1185">Reference proteome</keyword>
<feature type="region of interest" description="Disordered" evidence="6">
    <location>
        <begin position="211"/>
        <end position="279"/>
    </location>
</feature>
<organism evidence="8">
    <name type="scientific">Brachypodium distachyon</name>
    <name type="common">Purple false brome</name>
    <name type="synonym">Trachynia distachya</name>
    <dbReference type="NCBI Taxonomy" id="15368"/>
    <lineage>
        <taxon>Eukaryota</taxon>
        <taxon>Viridiplantae</taxon>
        <taxon>Streptophyta</taxon>
        <taxon>Embryophyta</taxon>
        <taxon>Tracheophyta</taxon>
        <taxon>Spermatophyta</taxon>
        <taxon>Magnoliopsida</taxon>
        <taxon>Liliopsida</taxon>
        <taxon>Poales</taxon>
        <taxon>Poaceae</taxon>
        <taxon>BOP clade</taxon>
        <taxon>Pooideae</taxon>
        <taxon>Stipodae</taxon>
        <taxon>Brachypodieae</taxon>
        <taxon>Brachypodium</taxon>
    </lineage>
</organism>
<sequence>MMEILKKNREMVFFDVETAAAPSSCSHQWWILEFGAILVCPRRLLELSSYSTLIRPDDPQAAISKRFLDSIPSDSGQDHSSAPTFSEVAGEIHALLHGRVWAGHNIRRFDVPRLRAAFAAAGLPPPEPAAVVDSLDLLASEFGRRAGDLKMATLAAYFGIGKQRHRGLDDARMNLEVIKHCAAVLLLESTLPGLLAGDAAAAALGDGAVTRRRASHRNGSPGPAASSDSDSSSSSPATATAAAGVIHKGNSCKKRDSMGKVVVKQQHKQKQQGAAGLGGATMAKATTAVRRPIAAAPAFSMILRHSRAIIR</sequence>
<evidence type="ECO:0000313" key="8">
    <source>
        <dbReference type="EMBL" id="PNT72137.1"/>
    </source>
</evidence>
<dbReference type="EnsemblPlants" id="PNT72137">
    <property type="protein sequence ID" value="PNT72137"/>
    <property type="gene ID" value="BRADI_2g40022v3"/>
</dbReference>
<dbReference type="GO" id="GO:0003676">
    <property type="term" value="F:nucleic acid binding"/>
    <property type="evidence" value="ECO:0007669"/>
    <property type="project" value="InterPro"/>
</dbReference>
<dbReference type="EMBL" id="CM000881">
    <property type="protein sequence ID" value="PNT72137.1"/>
    <property type="molecule type" value="Genomic_DNA"/>
</dbReference>
<evidence type="ECO:0000256" key="6">
    <source>
        <dbReference type="SAM" id="MobiDB-lite"/>
    </source>
</evidence>
<accession>A0A2K2DCY9</accession>
<dbReference type="Proteomes" id="UP000008810">
    <property type="component" value="Chromosome 2"/>
</dbReference>
<dbReference type="STRING" id="15368.A0A2K2DCY9"/>
<dbReference type="ExpressionAtlas" id="A0A2K2DCY9">
    <property type="expression patterns" value="baseline"/>
</dbReference>
<dbReference type="Pfam" id="PF00929">
    <property type="entry name" value="RNase_T"/>
    <property type="match status" value="1"/>
</dbReference>
<dbReference type="FunCoup" id="A0A2K2DCY9">
    <property type="interactions" value="135"/>
</dbReference>
<proteinExistence type="predicted"/>
<dbReference type="RefSeq" id="XP_010233406.2">
    <property type="nucleotide sequence ID" value="XM_010235104.3"/>
</dbReference>
<feature type="domain" description="Exonuclease" evidence="7">
    <location>
        <begin position="10"/>
        <end position="187"/>
    </location>
</feature>
<dbReference type="Gramene" id="PNT72137">
    <property type="protein sequence ID" value="PNT72137"/>
    <property type="gene ID" value="BRADI_2g40022v3"/>
</dbReference>
<dbReference type="PANTHER" id="PTHR30231">
    <property type="entry name" value="DNA POLYMERASE III SUBUNIT EPSILON"/>
    <property type="match status" value="1"/>
</dbReference>
<name>A0A2K2DCY9_BRADI</name>
<dbReference type="GeneID" id="100832440"/>
<dbReference type="CDD" id="cd06127">
    <property type="entry name" value="DEDDh"/>
    <property type="match status" value="1"/>
</dbReference>
<dbReference type="InterPro" id="IPR012337">
    <property type="entry name" value="RNaseH-like_sf"/>
</dbReference>
<keyword evidence="4" id="KW-0269">Exonuclease</keyword>
<feature type="compositionally biased region" description="Low complexity" evidence="6">
    <location>
        <begin position="219"/>
        <end position="244"/>
    </location>
</feature>
<evidence type="ECO:0000259" key="7">
    <source>
        <dbReference type="SMART" id="SM00479"/>
    </source>
</evidence>
<dbReference type="OrthoDB" id="2018529at2759"/>
<comment type="cofactor">
    <cofactor evidence="1">
        <name>Mg(2+)</name>
        <dbReference type="ChEBI" id="CHEBI:18420"/>
    </cofactor>
</comment>
<protein>
    <recommendedName>
        <fullName evidence="7">Exonuclease domain-containing protein</fullName>
    </recommendedName>
</protein>
<reference evidence="9" key="3">
    <citation type="submission" date="2018-08" db="UniProtKB">
        <authorList>
            <consortium name="EnsemblPlants"/>
        </authorList>
    </citation>
    <scope>IDENTIFICATION</scope>
    <source>
        <strain evidence="9">cv. Bd21</strain>
    </source>
</reference>
<dbReference type="InterPro" id="IPR013520">
    <property type="entry name" value="Ribonucl_H"/>
</dbReference>
<evidence type="ECO:0000256" key="1">
    <source>
        <dbReference type="ARBA" id="ARBA00001946"/>
    </source>
</evidence>
<dbReference type="GO" id="GO:0008408">
    <property type="term" value="F:3'-5' exonuclease activity"/>
    <property type="evidence" value="ECO:0000318"/>
    <property type="project" value="GO_Central"/>
</dbReference>
<dbReference type="Gene3D" id="3.30.420.10">
    <property type="entry name" value="Ribonuclease H-like superfamily/Ribonuclease H"/>
    <property type="match status" value="1"/>
</dbReference>
<dbReference type="AlphaFoldDB" id="A0A2K2DCY9"/>
<keyword evidence="2" id="KW-0479">Metal-binding</keyword>
<evidence type="ECO:0000256" key="4">
    <source>
        <dbReference type="ARBA" id="ARBA00022839"/>
    </source>
</evidence>
<evidence type="ECO:0000256" key="3">
    <source>
        <dbReference type="ARBA" id="ARBA00022801"/>
    </source>
</evidence>
<dbReference type="GO" id="GO:0046872">
    <property type="term" value="F:metal ion binding"/>
    <property type="evidence" value="ECO:0007669"/>
    <property type="project" value="UniProtKB-KW"/>
</dbReference>
<dbReference type="InterPro" id="IPR036397">
    <property type="entry name" value="RNaseH_sf"/>
</dbReference>
<keyword evidence="4" id="KW-0540">Nuclease</keyword>
<dbReference type="FunFam" id="3.30.420.10:FF:000040">
    <property type="entry name" value="Exonuclease family protein"/>
    <property type="match status" value="1"/>
</dbReference>
<keyword evidence="3" id="KW-0378">Hydrolase</keyword>
<evidence type="ECO:0000313" key="10">
    <source>
        <dbReference type="Proteomes" id="UP000008810"/>
    </source>
</evidence>
<dbReference type="SMART" id="SM00479">
    <property type="entry name" value="EXOIII"/>
    <property type="match status" value="1"/>
</dbReference>
<evidence type="ECO:0000256" key="5">
    <source>
        <dbReference type="ARBA" id="ARBA00022842"/>
    </source>
</evidence>
<dbReference type="SUPFAM" id="SSF53098">
    <property type="entry name" value="Ribonuclease H-like"/>
    <property type="match status" value="1"/>
</dbReference>